<dbReference type="Proteomes" id="UP000192505">
    <property type="component" value="Unassembled WGS sequence"/>
</dbReference>
<feature type="transmembrane region" description="Helical" evidence="5">
    <location>
        <begin position="229"/>
        <end position="262"/>
    </location>
</feature>
<keyword evidence="4 5" id="KW-0472">Membrane</keyword>
<feature type="domain" description="O-antigen ligase-related" evidence="6">
    <location>
        <begin position="234"/>
        <end position="379"/>
    </location>
</feature>
<dbReference type="InterPro" id="IPR007016">
    <property type="entry name" value="O-antigen_ligase-rel_domated"/>
</dbReference>
<gene>
    <name evidence="7" type="ORF">BWK72_07345</name>
</gene>
<feature type="transmembrane region" description="Helical" evidence="5">
    <location>
        <begin position="372"/>
        <end position="392"/>
    </location>
</feature>
<accession>A0A1W9KVZ3</accession>
<feature type="transmembrane region" description="Helical" evidence="5">
    <location>
        <begin position="116"/>
        <end position="139"/>
    </location>
</feature>
<organism evidence="7 8">
    <name type="scientific">Rhodoferax ferrireducens</name>
    <dbReference type="NCBI Taxonomy" id="192843"/>
    <lineage>
        <taxon>Bacteria</taxon>
        <taxon>Pseudomonadati</taxon>
        <taxon>Pseudomonadota</taxon>
        <taxon>Betaproteobacteria</taxon>
        <taxon>Burkholderiales</taxon>
        <taxon>Comamonadaceae</taxon>
        <taxon>Rhodoferax</taxon>
    </lineage>
</organism>
<evidence type="ECO:0000259" key="6">
    <source>
        <dbReference type="Pfam" id="PF04932"/>
    </source>
</evidence>
<dbReference type="PANTHER" id="PTHR37422:SF13">
    <property type="entry name" value="LIPOPOLYSACCHARIDE BIOSYNTHESIS PROTEIN PA4999-RELATED"/>
    <property type="match status" value="1"/>
</dbReference>
<evidence type="ECO:0000256" key="3">
    <source>
        <dbReference type="ARBA" id="ARBA00022989"/>
    </source>
</evidence>
<proteinExistence type="predicted"/>
<feature type="transmembrane region" description="Helical" evidence="5">
    <location>
        <begin position="14"/>
        <end position="32"/>
    </location>
</feature>
<dbReference type="PANTHER" id="PTHR37422">
    <property type="entry name" value="TEICHURONIC ACID BIOSYNTHESIS PROTEIN TUAE"/>
    <property type="match status" value="1"/>
</dbReference>
<evidence type="ECO:0000256" key="5">
    <source>
        <dbReference type="SAM" id="Phobius"/>
    </source>
</evidence>
<feature type="transmembrane region" description="Helical" evidence="5">
    <location>
        <begin position="44"/>
        <end position="70"/>
    </location>
</feature>
<dbReference type="EMBL" id="MTEI01000003">
    <property type="protein sequence ID" value="OQW88762.1"/>
    <property type="molecule type" value="Genomic_DNA"/>
</dbReference>
<keyword evidence="2 5" id="KW-0812">Transmembrane</keyword>
<comment type="subcellular location">
    <subcellularLocation>
        <location evidence="1">Membrane</location>
        <topology evidence="1">Multi-pass membrane protein</topology>
    </subcellularLocation>
</comment>
<evidence type="ECO:0000313" key="8">
    <source>
        <dbReference type="Proteomes" id="UP000192505"/>
    </source>
</evidence>
<feature type="transmembrane region" description="Helical" evidence="5">
    <location>
        <begin position="204"/>
        <end position="223"/>
    </location>
</feature>
<reference evidence="7 8" key="1">
    <citation type="submission" date="2017-01" db="EMBL/GenBank/DDBJ databases">
        <title>Novel large sulfur bacteria in the metagenomes of groundwater-fed chemosynthetic microbial mats in the Lake Huron basin.</title>
        <authorList>
            <person name="Sharrar A.M."/>
            <person name="Flood B.E."/>
            <person name="Bailey J.V."/>
            <person name="Jones D.S."/>
            <person name="Biddanda B."/>
            <person name="Ruberg S.A."/>
            <person name="Marcus D.N."/>
            <person name="Dick G.J."/>
        </authorList>
    </citation>
    <scope>NUCLEOTIDE SEQUENCE [LARGE SCALE GENOMIC DNA]</scope>
    <source>
        <strain evidence="7">A7</strain>
    </source>
</reference>
<evidence type="ECO:0000256" key="4">
    <source>
        <dbReference type="ARBA" id="ARBA00023136"/>
    </source>
</evidence>
<evidence type="ECO:0000313" key="7">
    <source>
        <dbReference type="EMBL" id="OQW88762.1"/>
    </source>
</evidence>
<name>A0A1W9KVZ3_9BURK</name>
<dbReference type="GO" id="GO:0016020">
    <property type="term" value="C:membrane"/>
    <property type="evidence" value="ECO:0007669"/>
    <property type="project" value="UniProtKB-SubCell"/>
</dbReference>
<dbReference type="AlphaFoldDB" id="A0A1W9KVZ3"/>
<feature type="transmembrane region" description="Helical" evidence="5">
    <location>
        <begin position="176"/>
        <end position="192"/>
    </location>
</feature>
<comment type="caution">
    <text evidence="7">The sequence shown here is derived from an EMBL/GenBank/DDBJ whole genome shotgun (WGS) entry which is preliminary data.</text>
</comment>
<protein>
    <recommendedName>
        <fullName evidence="6">O-antigen ligase-related domain-containing protein</fullName>
    </recommendedName>
</protein>
<sequence>MNAPVHPVLFGQRAALGLYWLSILAFAVYIYVGGQARGAAPEWLAYWCVLLVGLAAVPKMPLAGVCSYVAFAYGMSSNAPELNIMLSMRVLDLVSAMLLVGWALAERAGVGNTVRWNYLTWIGGFLLTWIVVCLAAALLKGVPYGTFLRHDPSNFWQAAVLFGVTRSAVKTRTDCAWLAGALATTVLGRAVLQGMPGVYLESYVATLLVISAPIALLGMFAVTGRAMQVVFGTAAVVMVGALALTQNRAAAVAFGSVLLFLLWQQRRTAIGKWLAVMVLLAVVAALLVPNRYTDRFKAVVNPAQVHATASLDRSTANERLQLWSAGLQMAMHQPLVGVGPGNYPAMLGLYEPGKGMLAAHSNYVQMLAETGFLGLVLYLAFFGGTMVALGLVRRGAREPWQQRMAQMLQLALLAYLVGGIFNSRHDFALAYLLAGWAMAMQELNHESHP</sequence>
<keyword evidence="3 5" id="KW-1133">Transmembrane helix</keyword>
<evidence type="ECO:0000256" key="2">
    <source>
        <dbReference type="ARBA" id="ARBA00022692"/>
    </source>
</evidence>
<feature type="transmembrane region" description="Helical" evidence="5">
    <location>
        <begin position="82"/>
        <end position="104"/>
    </location>
</feature>
<dbReference type="Pfam" id="PF04932">
    <property type="entry name" value="Wzy_C"/>
    <property type="match status" value="1"/>
</dbReference>
<feature type="transmembrane region" description="Helical" evidence="5">
    <location>
        <begin position="269"/>
        <end position="288"/>
    </location>
</feature>
<dbReference type="InterPro" id="IPR051533">
    <property type="entry name" value="WaaL-like"/>
</dbReference>
<evidence type="ECO:0000256" key="1">
    <source>
        <dbReference type="ARBA" id="ARBA00004141"/>
    </source>
</evidence>